<evidence type="ECO:0000313" key="2">
    <source>
        <dbReference type="Proteomes" id="UP001303608"/>
    </source>
</evidence>
<name>A0ACD4WJJ9_STRVN</name>
<dbReference type="EMBL" id="CP137734">
    <property type="protein sequence ID" value="WOY98115.1"/>
    <property type="molecule type" value="Genomic_DNA"/>
</dbReference>
<protein>
    <submittedName>
        <fullName evidence="1">Uncharacterized protein</fullName>
    </submittedName>
</protein>
<organism evidence="1 2">
    <name type="scientific">Streptomyces violaceoruber</name>
    <dbReference type="NCBI Taxonomy" id="1935"/>
    <lineage>
        <taxon>Bacteria</taxon>
        <taxon>Bacillati</taxon>
        <taxon>Actinomycetota</taxon>
        <taxon>Actinomycetes</taxon>
        <taxon>Kitasatosporales</taxon>
        <taxon>Streptomycetaceae</taxon>
        <taxon>Streptomyces</taxon>
        <taxon>Streptomyces violaceoruber group</taxon>
    </lineage>
</organism>
<accession>A0ACD4WJJ9</accession>
<proteinExistence type="predicted"/>
<gene>
    <name evidence="1" type="ORF">R2E43_11900</name>
</gene>
<sequence>MGTGGNIHIGVLGEEARVTAMARHKKSRASALAMRAGVAGGVLSTLAVAGASGAASSKEGEQGADSSDLLMLALIFGVAMAFVVGFAIPWFVTRQTYMKHQNEHFTERIKAERERHQQAMEQLRKTTQLVTLMELNQDQIKTYHDIVTEQAEKSFKSARNAMTAGLVLLVAAAAGGVKVPVEEIRWFIGALAMFSTMFSAYLSRTYLMLYRESISQLNRYFDQPVQNSYYLTAERLAAGLEGESAQSVRKQIIDQVLETSTRIGGRPVTQQEPVEMKPKAARPKPKKRKKRAAAVNGTPHP</sequence>
<reference evidence="1" key="1">
    <citation type="submission" date="2023-10" db="EMBL/GenBank/DDBJ databases">
        <title>The genome sequence of Streptomyces violaceoruber CGMCC 4.1801.</title>
        <authorList>
            <person name="Mo P."/>
        </authorList>
    </citation>
    <scope>NUCLEOTIDE SEQUENCE</scope>
    <source>
        <strain evidence="1">CGMCC 4.1801</strain>
    </source>
</reference>
<keyword evidence="2" id="KW-1185">Reference proteome</keyword>
<evidence type="ECO:0000313" key="1">
    <source>
        <dbReference type="EMBL" id="WOY98115.1"/>
    </source>
</evidence>
<dbReference type="Proteomes" id="UP001303608">
    <property type="component" value="Chromosome"/>
</dbReference>